<name>A0ACC1STE8_9APHY</name>
<protein>
    <submittedName>
        <fullName evidence="1">Uncharacterized protein</fullName>
    </submittedName>
</protein>
<comment type="caution">
    <text evidence="1">The sequence shown here is derived from an EMBL/GenBank/DDBJ whole genome shotgun (WGS) entry which is preliminary data.</text>
</comment>
<evidence type="ECO:0000313" key="2">
    <source>
        <dbReference type="Proteomes" id="UP001148662"/>
    </source>
</evidence>
<sequence>MPTPPLFSCKLGHVVWDDRVMAVTVSDLSVSSDEEDPDAKGVEFAVQLPDEIREKMHVTVGTKTDDIRPVEARDLVARWKQGDEGIASCELQDVWVKGRIKGLFK</sequence>
<dbReference type="Proteomes" id="UP001148662">
    <property type="component" value="Unassembled WGS sequence"/>
</dbReference>
<organism evidence="1 2">
    <name type="scientific">Phlebia brevispora</name>
    <dbReference type="NCBI Taxonomy" id="194682"/>
    <lineage>
        <taxon>Eukaryota</taxon>
        <taxon>Fungi</taxon>
        <taxon>Dikarya</taxon>
        <taxon>Basidiomycota</taxon>
        <taxon>Agaricomycotina</taxon>
        <taxon>Agaricomycetes</taxon>
        <taxon>Polyporales</taxon>
        <taxon>Meruliaceae</taxon>
        <taxon>Phlebia</taxon>
    </lineage>
</organism>
<reference evidence="1" key="1">
    <citation type="submission" date="2022-07" db="EMBL/GenBank/DDBJ databases">
        <title>Genome Sequence of Phlebia brevispora.</title>
        <authorList>
            <person name="Buettner E."/>
        </authorList>
    </citation>
    <scope>NUCLEOTIDE SEQUENCE</scope>
    <source>
        <strain evidence="1">MPL23</strain>
    </source>
</reference>
<evidence type="ECO:0000313" key="1">
    <source>
        <dbReference type="EMBL" id="KAJ3545835.1"/>
    </source>
</evidence>
<keyword evidence="2" id="KW-1185">Reference proteome</keyword>
<gene>
    <name evidence="1" type="ORF">NM688_g5583</name>
</gene>
<accession>A0ACC1STE8</accession>
<proteinExistence type="predicted"/>
<dbReference type="EMBL" id="JANHOG010001043">
    <property type="protein sequence ID" value="KAJ3545835.1"/>
    <property type="molecule type" value="Genomic_DNA"/>
</dbReference>